<keyword evidence="1" id="KW-0378">Hydrolase</keyword>
<proteinExistence type="predicted"/>
<feature type="non-terminal residue" evidence="1">
    <location>
        <position position="248"/>
    </location>
</feature>
<dbReference type="Proteomes" id="UP000471364">
    <property type="component" value="Unassembled WGS sequence"/>
</dbReference>
<dbReference type="EMBL" id="WAAR01000293">
    <property type="protein sequence ID" value="KAB1096037.1"/>
    <property type="molecule type" value="Genomic_DNA"/>
</dbReference>
<name>A0ABQ6U687_9ACTN</name>
<gene>
    <name evidence="1" type="ORF">F6X54_33030</name>
</gene>
<keyword evidence="1" id="KW-0067">ATP-binding</keyword>
<reference evidence="1 2" key="1">
    <citation type="submission" date="2019-09" db="EMBL/GenBank/DDBJ databases">
        <title>High taxonomic diversity of Micromonospora strains isolated from Medicago sativa nodules in different geographical locations.</title>
        <authorList>
            <person name="Martinez-Hidalgo P."/>
            <person name="Flores-Felix J.D."/>
            <person name="Velazquez E."/>
            <person name="Brau L."/>
            <person name="Trujillo M.E."/>
            <person name="Martinez-Molina E."/>
        </authorList>
    </citation>
    <scope>NUCLEOTIDE SEQUENCE [LARGE SCALE GENOMIC DNA]</scope>
    <source>
        <strain evidence="1 2">ALFB5</strain>
    </source>
</reference>
<keyword evidence="1" id="KW-0347">Helicase</keyword>
<keyword evidence="1" id="KW-0547">Nucleotide-binding</keyword>
<dbReference type="GO" id="GO:0004386">
    <property type="term" value="F:helicase activity"/>
    <property type="evidence" value="ECO:0007669"/>
    <property type="project" value="UniProtKB-KW"/>
</dbReference>
<accession>A0ABQ6U687</accession>
<comment type="caution">
    <text evidence="1">The sequence shown here is derived from an EMBL/GenBank/DDBJ whole genome shotgun (WGS) entry which is preliminary data.</text>
</comment>
<organism evidence="1 2">
    <name type="scientific">Micromonospora aurantiaca</name>
    <name type="common">nom. illeg.</name>
    <dbReference type="NCBI Taxonomy" id="47850"/>
    <lineage>
        <taxon>Bacteria</taxon>
        <taxon>Bacillati</taxon>
        <taxon>Actinomycetota</taxon>
        <taxon>Actinomycetes</taxon>
        <taxon>Micromonosporales</taxon>
        <taxon>Micromonosporaceae</taxon>
        <taxon>Micromonospora</taxon>
    </lineage>
</organism>
<evidence type="ECO:0000313" key="2">
    <source>
        <dbReference type="Proteomes" id="UP000471364"/>
    </source>
</evidence>
<keyword evidence="2" id="KW-1185">Reference proteome</keyword>
<sequence length="248" mass="25527">MLVIHGLWLPGAGLALWAEDSTLPARAPRRPGRVPRERPHPFAAGHAALAAALDGMPGEPISVLLDLPTRAGSPLDSPELVRATVGEPVRGPVTRAGWRAPALGYAPDDAYALLRAPMPGPVGASLRHLCELADFAADLVVRGRLLPGVLETYPGGVPDGGPAATGRRTSAVRVPAASGVAGSGRRLRAVGADDVATGKALWRPLLTGTDATWARDLAMALPPAARAAREWRPEPWGAPVAVAASTSA</sequence>
<protein>
    <submittedName>
        <fullName evidence="1">ATP-dependent helicase</fullName>
    </submittedName>
</protein>
<evidence type="ECO:0000313" key="1">
    <source>
        <dbReference type="EMBL" id="KAB1096037.1"/>
    </source>
</evidence>